<evidence type="ECO:0000313" key="4">
    <source>
        <dbReference type="Proteomes" id="UP000323321"/>
    </source>
</evidence>
<feature type="compositionally biased region" description="Polar residues" evidence="1">
    <location>
        <begin position="174"/>
        <end position="198"/>
    </location>
</feature>
<feature type="compositionally biased region" description="Basic and acidic residues" evidence="1">
    <location>
        <begin position="36"/>
        <end position="47"/>
    </location>
</feature>
<evidence type="ECO:0000313" key="3">
    <source>
        <dbReference type="EMBL" id="KAA6448265.1"/>
    </source>
</evidence>
<feature type="compositionally biased region" description="Low complexity" evidence="1">
    <location>
        <begin position="153"/>
        <end position="164"/>
    </location>
</feature>
<dbReference type="AlphaFoldDB" id="A0A9W7PZG6"/>
<protein>
    <recommendedName>
        <fullName evidence="5">Lipoprotein</fullName>
    </recommendedName>
</protein>
<feature type="signal peptide" evidence="2">
    <location>
        <begin position="1"/>
        <end position="23"/>
    </location>
</feature>
<reference evidence="3 4" key="1">
    <citation type="submission" date="2018-08" db="EMBL/GenBank/DDBJ databases">
        <title>Bacillus phenotypic plasticity.</title>
        <authorList>
            <person name="Hurtado E."/>
        </authorList>
    </citation>
    <scope>NUCLEOTIDE SEQUENCE [LARGE SCALE GENOMIC DNA]</scope>
    <source>
        <strain evidence="3 4">111b</strain>
    </source>
</reference>
<comment type="caution">
    <text evidence="3">The sequence shown here is derived from an EMBL/GenBank/DDBJ whole genome shotgun (WGS) entry which is preliminary data.</text>
</comment>
<keyword evidence="2" id="KW-0732">Signal</keyword>
<evidence type="ECO:0008006" key="5">
    <source>
        <dbReference type="Google" id="ProtNLM"/>
    </source>
</evidence>
<feature type="compositionally biased region" description="Low complexity" evidence="1">
    <location>
        <begin position="81"/>
        <end position="90"/>
    </location>
</feature>
<feature type="compositionally biased region" description="Low complexity" evidence="1">
    <location>
        <begin position="199"/>
        <end position="212"/>
    </location>
</feature>
<accession>A0A9W7PZG6</accession>
<dbReference type="Proteomes" id="UP000323321">
    <property type="component" value="Unassembled WGS sequence"/>
</dbReference>
<dbReference type="RefSeq" id="WP_150159551.1">
    <property type="nucleotide sequence ID" value="NZ_QSMZ01000060.1"/>
</dbReference>
<dbReference type="PROSITE" id="PS51257">
    <property type="entry name" value="PROKAR_LIPOPROTEIN"/>
    <property type="match status" value="1"/>
</dbReference>
<gene>
    <name evidence="3" type="ORF">DX932_31640</name>
</gene>
<name>A0A9W7PZG6_BACCE</name>
<proteinExistence type="predicted"/>
<feature type="region of interest" description="Disordered" evidence="1">
    <location>
        <begin position="131"/>
        <end position="224"/>
    </location>
</feature>
<feature type="region of interest" description="Disordered" evidence="1">
    <location>
        <begin position="32"/>
        <end position="90"/>
    </location>
</feature>
<organism evidence="3 4">
    <name type="scientific">Bacillus cereus</name>
    <dbReference type="NCBI Taxonomy" id="1396"/>
    <lineage>
        <taxon>Bacteria</taxon>
        <taxon>Bacillati</taxon>
        <taxon>Bacillota</taxon>
        <taxon>Bacilli</taxon>
        <taxon>Bacillales</taxon>
        <taxon>Bacillaceae</taxon>
        <taxon>Bacillus</taxon>
        <taxon>Bacillus cereus group</taxon>
    </lineage>
</organism>
<evidence type="ECO:0000256" key="2">
    <source>
        <dbReference type="SAM" id="SignalP"/>
    </source>
</evidence>
<evidence type="ECO:0000256" key="1">
    <source>
        <dbReference type="SAM" id="MobiDB-lite"/>
    </source>
</evidence>
<feature type="chain" id="PRO_5040948289" description="Lipoprotein" evidence="2">
    <location>
        <begin position="24"/>
        <end position="224"/>
    </location>
</feature>
<sequence length="224" mass="23746">MKMKKNKFLKIAANLGVSTVLLAGCVGDIEDSNTISEHDVNNEDGTKENSTTENKNCPPIDNKENKNECFSEIPTDGPTKNSSISSNNSNGYSMGATDLLLPLATGYMLGNMFKQSPNNVSSVQTQRPTNYFKPGIVQQPITPNKEDKDKRSSSSAATSNYSQSGKANDKVNLNKDNTPKQNSRTNSTGNSKTIVPNQSVKPSPSAKVPSGSSGIGNAKAPAGS</sequence>
<dbReference type="EMBL" id="QSMZ01000060">
    <property type="protein sequence ID" value="KAA6448265.1"/>
    <property type="molecule type" value="Genomic_DNA"/>
</dbReference>